<proteinExistence type="predicted"/>
<gene>
    <name evidence="3" type="ORF">BRAA02T06280Z</name>
    <name evidence="2" type="ORF">BRAPAZ1V2_A02P17090.2</name>
</gene>
<feature type="region of interest" description="Disordered" evidence="1">
    <location>
        <begin position="81"/>
        <end position="100"/>
    </location>
</feature>
<feature type="compositionally biased region" description="Pro residues" evidence="1">
    <location>
        <begin position="84"/>
        <end position="100"/>
    </location>
</feature>
<evidence type="ECO:0000256" key="1">
    <source>
        <dbReference type="SAM" id="MobiDB-lite"/>
    </source>
</evidence>
<dbReference type="Gramene" id="A02p17090.2_BraZ1">
    <property type="protein sequence ID" value="A02p17090.2_BraZ1.CDS.1"/>
    <property type="gene ID" value="A02g17090.2_BraZ1"/>
</dbReference>
<accession>A0A3P6A4M8</accession>
<dbReference type="EMBL" id="LS974618">
    <property type="protein sequence ID" value="CAG7892757.1"/>
    <property type="molecule type" value="Genomic_DNA"/>
</dbReference>
<dbReference type="PANTHER" id="PTHR37767:SF1">
    <property type="entry name" value="HYDROXYPROLINE-RICH GLYCOPROTEIN FAMILY PROTEIN"/>
    <property type="match status" value="1"/>
</dbReference>
<feature type="compositionally biased region" description="Basic and acidic residues" evidence="1">
    <location>
        <begin position="1"/>
        <end position="10"/>
    </location>
</feature>
<feature type="region of interest" description="Disordered" evidence="1">
    <location>
        <begin position="1"/>
        <end position="36"/>
    </location>
</feature>
<dbReference type="EMBL" id="LR031573">
    <property type="protein sequence ID" value="VDC87362.1"/>
    <property type="molecule type" value="Genomic_DNA"/>
</dbReference>
<name>A0A3P6A4M8_BRACM</name>
<dbReference type="AlphaFoldDB" id="A0A3P6A4M8"/>
<protein>
    <submittedName>
        <fullName evidence="2">Uncharacterized protein</fullName>
    </submittedName>
</protein>
<feature type="region of interest" description="Disordered" evidence="1">
    <location>
        <begin position="117"/>
        <end position="145"/>
    </location>
</feature>
<reference evidence="3" key="1">
    <citation type="submission" date="2018-11" db="EMBL/GenBank/DDBJ databases">
        <authorList>
            <consortium name="Genoscope - CEA"/>
            <person name="William W."/>
        </authorList>
    </citation>
    <scope>NUCLEOTIDE SEQUENCE</scope>
</reference>
<dbReference type="PANTHER" id="PTHR37767">
    <property type="entry name" value="HYDROXYPROLINE-RICH GLYCOPROTEIN FAMILY PROTEIN"/>
    <property type="match status" value="1"/>
</dbReference>
<dbReference type="Proteomes" id="UP000694005">
    <property type="component" value="Chromosome A02"/>
</dbReference>
<evidence type="ECO:0000313" key="3">
    <source>
        <dbReference type="EMBL" id="VDC87362.1"/>
    </source>
</evidence>
<sequence length="321" mass="35773">MSQMEPKETETPPQPRKQPRQHPSVPFVWEERPGLPKKNWQPSLATFVPSPPPLPPPIPVPVKLVTSVPFCWEKTPGELLLKLPQPPPETSKTPPLPPPVPVPVKLVTSVPFCWEETPGKPAPSSANDPPKLPKPPSKTITTPSLPPPVPVPVKLVTSVPFHWEETPGQPYPCFVDFNPPDPLDQPLYGCEAETSSDIYDDASSDCYNLNRGASSMPTSPAYDTDDSTSSYMTGASSLVGASFLEELFPRLPQEKVEAAVSHHVQVTTASNDIKFGFPVRTQYTLRELIMMSRRRSYMREHNPSMVEGREWRSHQRRLKLL</sequence>
<organism evidence="3">
    <name type="scientific">Brassica campestris</name>
    <name type="common">Field mustard</name>
    <dbReference type="NCBI Taxonomy" id="3711"/>
    <lineage>
        <taxon>Eukaryota</taxon>
        <taxon>Viridiplantae</taxon>
        <taxon>Streptophyta</taxon>
        <taxon>Embryophyta</taxon>
        <taxon>Tracheophyta</taxon>
        <taxon>Spermatophyta</taxon>
        <taxon>Magnoliopsida</taxon>
        <taxon>eudicotyledons</taxon>
        <taxon>Gunneridae</taxon>
        <taxon>Pentapetalae</taxon>
        <taxon>rosids</taxon>
        <taxon>malvids</taxon>
        <taxon>Brassicales</taxon>
        <taxon>Brassicaceae</taxon>
        <taxon>Brassiceae</taxon>
        <taxon>Brassica</taxon>
    </lineage>
</organism>
<evidence type="ECO:0000313" key="2">
    <source>
        <dbReference type="EMBL" id="CAG7892757.1"/>
    </source>
</evidence>